<dbReference type="GO" id="GO:0000381">
    <property type="term" value="P:regulation of alternative mRNA splicing, via spliceosome"/>
    <property type="evidence" value="ECO:0007669"/>
    <property type="project" value="TreeGrafter"/>
</dbReference>
<dbReference type="InterPro" id="IPR052285">
    <property type="entry name" value="NEXT_complex_subunit"/>
</dbReference>
<dbReference type="GO" id="GO:0005654">
    <property type="term" value="C:nucleoplasm"/>
    <property type="evidence" value="ECO:0007669"/>
    <property type="project" value="UniProtKB-SubCell"/>
</dbReference>
<evidence type="ECO:0000256" key="3">
    <source>
        <dbReference type="ARBA" id="ARBA00023242"/>
    </source>
</evidence>
<dbReference type="InterPro" id="IPR000504">
    <property type="entry name" value="RRM_dom"/>
</dbReference>
<dbReference type="AlphaFoldDB" id="A0A8I6RGQ9"/>
<evidence type="ECO:0000313" key="7">
    <source>
        <dbReference type="Proteomes" id="UP000494040"/>
    </source>
</evidence>
<dbReference type="OrthoDB" id="407442at2759"/>
<accession>A0A8I6RGQ9</accession>
<evidence type="ECO:0000259" key="5">
    <source>
        <dbReference type="PROSITE" id="PS50102"/>
    </source>
</evidence>
<dbReference type="PROSITE" id="PS50102">
    <property type="entry name" value="RRM"/>
    <property type="match status" value="1"/>
</dbReference>
<evidence type="ECO:0000256" key="1">
    <source>
        <dbReference type="ARBA" id="ARBA00004642"/>
    </source>
</evidence>
<evidence type="ECO:0000313" key="6">
    <source>
        <dbReference type="EnsemblMetazoa" id="XP_014244672.1"/>
    </source>
</evidence>
<reference evidence="6" key="1">
    <citation type="submission" date="2022-01" db="UniProtKB">
        <authorList>
            <consortium name="EnsemblMetazoa"/>
        </authorList>
    </citation>
    <scope>IDENTIFICATION</scope>
</reference>
<dbReference type="SMART" id="SM00360">
    <property type="entry name" value="RRM"/>
    <property type="match status" value="1"/>
</dbReference>
<name>A0A8I6RGQ9_CIMLE</name>
<dbReference type="RefSeq" id="XP_014244672.1">
    <property type="nucleotide sequence ID" value="XM_014389186.2"/>
</dbReference>
<evidence type="ECO:0000256" key="4">
    <source>
        <dbReference type="PROSITE-ProRule" id="PRU00176"/>
    </source>
</evidence>
<keyword evidence="2 4" id="KW-0694">RNA-binding</keyword>
<comment type="subcellular location">
    <subcellularLocation>
        <location evidence="1">Nucleus</location>
        <location evidence="1">Nucleoplasm</location>
    </subcellularLocation>
</comment>
<dbReference type="Pfam" id="PF00076">
    <property type="entry name" value="RRM_1"/>
    <property type="match status" value="1"/>
</dbReference>
<dbReference type="GO" id="GO:0003727">
    <property type="term" value="F:single-stranded RNA binding"/>
    <property type="evidence" value="ECO:0007669"/>
    <property type="project" value="TreeGrafter"/>
</dbReference>
<keyword evidence="3" id="KW-0539">Nucleus</keyword>
<keyword evidence="7" id="KW-1185">Reference proteome</keyword>
<dbReference type="Gene3D" id="3.30.70.330">
    <property type="match status" value="1"/>
</dbReference>
<dbReference type="GeneID" id="106663933"/>
<proteinExistence type="predicted"/>
<dbReference type="PANTHER" id="PTHR13798:SF11">
    <property type="entry name" value="RNA-BINDING PROTEIN 7-RELATED"/>
    <property type="match status" value="1"/>
</dbReference>
<organism evidence="6 7">
    <name type="scientific">Cimex lectularius</name>
    <name type="common">Bed bug</name>
    <name type="synonym">Acanthia lectularia</name>
    <dbReference type="NCBI Taxonomy" id="79782"/>
    <lineage>
        <taxon>Eukaryota</taxon>
        <taxon>Metazoa</taxon>
        <taxon>Ecdysozoa</taxon>
        <taxon>Arthropoda</taxon>
        <taxon>Hexapoda</taxon>
        <taxon>Insecta</taxon>
        <taxon>Pterygota</taxon>
        <taxon>Neoptera</taxon>
        <taxon>Paraneoptera</taxon>
        <taxon>Hemiptera</taxon>
        <taxon>Heteroptera</taxon>
        <taxon>Panheteroptera</taxon>
        <taxon>Cimicomorpha</taxon>
        <taxon>Cimicidae</taxon>
        <taxon>Cimex</taxon>
    </lineage>
</organism>
<dbReference type="InterPro" id="IPR035979">
    <property type="entry name" value="RBD_domain_sf"/>
</dbReference>
<protein>
    <recommendedName>
        <fullName evidence="5">RRM domain-containing protein</fullName>
    </recommendedName>
</protein>
<dbReference type="PANTHER" id="PTHR13798">
    <property type="entry name" value="RNA BINDING MOTIF RBM PROTEIN -RELATED"/>
    <property type="match status" value="1"/>
</dbReference>
<dbReference type="Proteomes" id="UP000494040">
    <property type="component" value="Unassembled WGS sequence"/>
</dbReference>
<evidence type="ECO:0000256" key="2">
    <source>
        <dbReference type="ARBA" id="ARBA00022884"/>
    </source>
</evidence>
<feature type="domain" description="RRM" evidence="5">
    <location>
        <begin position="6"/>
        <end position="82"/>
    </location>
</feature>
<sequence length="84" mass="9506">MDRDRRTLFVGNLSEHATEDILHELFLQAGPVQEVSIPQINGKPRAFGFVVFKHACSVPYAIALMNNISLYGRLHHLKISMMTL</sequence>
<dbReference type="InterPro" id="IPR012677">
    <property type="entry name" value="Nucleotide-bd_a/b_plait_sf"/>
</dbReference>
<dbReference type="SUPFAM" id="SSF54928">
    <property type="entry name" value="RNA-binding domain, RBD"/>
    <property type="match status" value="1"/>
</dbReference>
<dbReference type="EnsemblMetazoa" id="XM_014389186.2">
    <property type="protein sequence ID" value="XP_014244672.1"/>
    <property type="gene ID" value="LOC106663933"/>
</dbReference>